<dbReference type="Proteomes" id="UP000625316">
    <property type="component" value="Unassembled WGS sequence"/>
</dbReference>
<dbReference type="Pfam" id="PF10442">
    <property type="entry name" value="FIST_C"/>
    <property type="match status" value="1"/>
</dbReference>
<evidence type="ECO:0000259" key="1">
    <source>
        <dbReference type="SMART" id="SM00897"/>
    </source>
</evidence>
<dbReference type="SMART" id="SM01204">
    <property type="entry name" value="FIST_C"/>
    <property type="match status" value="1"/>
</dbReference>
<dbReference type="PANTHER" id="PTHR40252">
    <property type="entry name" value="BLR0328 PROTEIN"/>
    <property type="match status" value="1"/>
</dbReference>
<protein>
    <submittedName>
        <fullName evidence="3">FIST C-terminal domain-containing protein</fullName>
    </submittedName>
</protein>
<dbReference type="AlphaFoldDB" id="A0A928Z1S1"/>
<dbReference type="EMBL" id="JADEXQ010000002">
    <property type="protein sequence ID" value="MBE9028307.1"/>
    <property type="molecule type" value="Genomic_DNA"/>
</dbReference>
<name>A0A928Z1S1_9CYAN</name>
<accession>A0A928Z1S1</accession>
<dbReference type="PANTHER" id="PTHR40252:SF2">
    <property type="entry name" value="BLR0328 PROTEIN"/>
    <property type="match status" value="1"/>
</dbReference>
<reference evidence="3" key="1">
    <citation type="submission" date="2020-10" db="EMBL/GenBank/DDBJ databases">
        <authorList>
            <person name="Castelo-Branco R."/>
            <person name="Eusebio N."/>
            <person name="Adriana R."/>
            <person name="Vieira A."/>
            <person name="Brugerolle De Fraissinette N."/>
            <person name="Rezende De Castro R."/>
            <person name="Schneider M.P."/>
            <person name="Vasconcelos V."/>
            <person name="Leao P.N."/>
        </authorList>
    </citation>
    <scope>NUCLEOTIDE SEQUENCE</scope>
    <source>
        <strain evidence="3">LEGE 11480</strain>
    </source>
</reference>
<keyword evidence="4" id="KW-1185">Reference proteome</keyword>
<dbReference type="SMART" id="SM00897">
    <property type="entry name" value="FIST"/>
    <property type="match status" value="1"/>
</dbReference>
<dbReference type="Pfam" id="PF08495">
    <property type="entry name" value="FIST"/>
    <property type="match status" value="1"/>
</dbReference>
<organism evidence="3 4">
    <name type="scientific">Romeriopsis navalis LEGE 11480</name>
    <dbReference type="NCBI Taxonomy" id="2777977"/>
    <lineage>
        <taxon>Bacteria</taxon>
        <taxon>Bacillati</taxon>
        <taxon>Cyanobacteriota</taxon>
        <taxon>Cyanophyceae</taxon>
        <taxon>Leptolyngbyales</taxon>
        <taxon>Leptolyngbyaceae</taxon>
        <taxon>Romeriopsis</taxon>
        <taxon>Romeriopsis navalis</taxon>
    </lineage>
</organism>
<dbReference type="RefSeq" id="WP_264323128.1">
    <property type="nucleotide sequence ID" value="NZ_JADEXQ010000002.1"/>
</dbReference>
<dbReference type="InterPro" id="IPR019494">
    <property type="entry name" value="FIST_C"/>
</dbReference>
<comment type="caution">
    <text evidence="3">The sequence shown here is derived from an EMBL/GenBank/DDBJ whole genome shotgun (WGS) entry which is preliminary data.</text>
</comment>
<feature type="domain" description="FIST C-domain" evidence="2">
    <location>
        <begin position="219"/>
        <end position="358"/>
    </location>
</feature>
<dbReference type="InterPro" id="IPR013702">
    <property type="entry name" value="FIST_domain_N"/>
</dbReference>
<feature type="domain" description="FIST" evidence="1">
    <location>
        <begin position="25"/>
        <end position="218"/>
    </location>
</feature>
<evidence type="ECO:0000313" key="3">
    <source>
        <dbReference type="EMBL" id="MBE9028307.1"/>
    </source>
</evidence>
<evidence type="ECO:0000313" key="4">
    <source>
        <dbReference type="Proteomes" id="UP000625316"/>
    </source>
</evidence>
<proteinExistence type="predicted"/>
<evidence type="ECO:0000259" key="2">
    <source>
        <dbReference type="SMART" id="SM01204"/>
    </source>
</evidence>
<gene>
    <name evidence="3" type="ORF">IQ266_00870</name>
</gene>
<sequence length="379" mass="40862">MRIQQQIWTVADGWKGNLTSESGDRVQLLLVFGSPMVLTQPSWREDLRQCYPNAQLLGCSTAGEITGIQVLDDSLVVTAIEFEQTQVKGAAIQLLPGESSFDAGQRLGQSIEPEQLAHVFVLSDGLQVNGSDLVRGLTSQLPEGVMLTGGLSGDGDRFTETLVMLDDAPQSGMIAAVGLYGENLQIGYGSLGGWTPFGTERRITKSVGNVLYELDGKPALELYKTYLGDHAKNLPAAGLLFPLSLEMPSDQPRLVRTLLSVNEAEQSLTFAGDMPEGGTAQLMHASFDRLVDGAIEAAETCRDGLPDVEADLAILISCVGRKLLMKQRIEEEVEGVQEVLGEQAVLTGFYSYGEISPFTAGASCELHNQTMTITTFTER</sequence>